<feature type="transmembrane region" description="Helical" evidence="2">
    <location>
        <begin position="350"/>
        <end position="368"/>
    </location>
</feature>
<dbReference type="InterPro" id="IPR026961">
    <property type="entry name" value="PGG_dom"/>
</dbReference>
<evidence type="ECO:0000313" key="4">
    <source>
        <dbReference type="EMBL" id="KAG8369045.1"/>
    </source>
</evidence>
<dbReference type="InterPro" id="IPR036770">
    <property type="entry name" value="Ankyrin_rpt-contain_sf"/>
</dbReference>
<evidence type="ECO:0000256" key="1">
    <source>
        <dbReference type="SAM" id="MobiDB-lite"/>
    </source>
</evidence>
<protein>
    <recommendedName>
        <fullName evidence="3">PGG domain-containing protein</fullName>
    </recommendedName>
</protein>
<feature type="transmembrane region" description="Helical" evidence="2">
    <location>
        <begin position="460"/>
        <end position="478"/>
    </location>
</feature>
<organism evidence="4 5">
    <name type="scientific">Buddleja alternifolia</name>
    <dbReference type="NCBI Taxonomy" id="168488"/>
    <lineage>
        <taxon>Eukaryota</taxon>
        <taxon>Viridiplantae</taxon>
        <taxon>Streptophyta</taxon>
        <taxon>Embryophyta</taxon>
        <taxon>Tracheophyta</taxon>
        <taxon>Spermatophyta</taxon>
        <taxon>Magnoliopsida</taxon>
        <taxon>eudicotyledons</taxon>
        <taxon>Gunneridae</taxon>
        <taxon>Pentapetalae</taxon>
        <taxon>asterids</taxon>
        <taxon>lamiids</taxon>
        <taxon>Lamiales</taxon>
        <taxon>Scrophulariaceae</taxon>
        <taxon>Buddlejeae</taxon>
        <taxon>Buddleja</taxon>
    </lineage>
</organism>
<reference evidence="4" key="1">
    <citation type="submission" date="2019-10" db="EMBL/GenBank/DDBJ databases">
        <authorList>
            <person name="Zhang R."/>
            <person name="Pan Y."/>
            <person name="Wang J."/>
            <person name="Ma R."/>
            <person name="Yu S."/>
        </authorList>
    </citation>
    <scope>NUCLEOTIDE SEQUENCE</scope>
    <source>
        <strain evidence="4">LA-IB0</strain>
        <tissue evidence="4">Leaf</tissue>
    </source>
</reference>
<dbReference type="Gene3D" id="1.25.40.20">
    <property type="entry name" value="Ankyrin repeat-containing domain"/>
    <property type="match status" value="1"/>
</dbReference>
<feature type="region of interest" description="Disordered" evidence="1">
    <location>
        <begin position="1"/>
        <end position="20"/>
    </location>
</feature>
<dbReference type="SMART" id="SM00248">
    <property type="entry name" value="ANK"/>
    <property type="match status" value="4"/>
</dbReference>
<keyword evidence="2" id="KW-0472">Membrane</keyword>
<dbReference type="EMBL" id="WHWC01000015">
    <property type="protein sequence ID" value="KAG8369045.1"/>
    <property type="molecule type" value="Genomic_DNA"/>
</dbReference>
<feature type="transmembrane region" description="Helical" evidence="2">
    <location>
        <begin position="388"/>
        <end position="413"/>
    </location>
</feature>
<feature type="domain" description="PGG" evidence="3">
    <location>
        <begin position="341"/>
        <end position="451"/>
    </location>
</feature>
<feature type="transmembrane region" description="Helical" evidence="2">
    <location>
        <begin position="425"/>
        <end position="454"/>
    </location>
</feature>
<sequence length="503" mass="56041">MGIEHSKIAKKREDVEMKHKETEGDVLSTRERYLTLCVPLHKAALKGDWEAAESLFKKDHTLVKARITEGGETALHIAALQGHDYFVANLLYLMDKSGTEIQNDKGSTALSFVAAAGHFDIAKRMVEKNRKLPTIHGKGDNDDDEVITPLYMAVLLGHNDVAEYLLCYSDFESWTTKDQIALLTTSIDSGLYGVAKSIVDQYPMLAVEKDSNDETPLEVLAKKPLSFCGSNQGFWTNISSTILRYMKLNTSHEQLAPSDDVYTLFDCLWNHGIRQEDVESAQVVGNTSKLLFVAAESGNDGLLVVEKIVQPSYRNMRNVAGQTPHDLFLAEHEKLMKDGEKLMKQTAKSCMLVTMLIATVVFTTAFTVPGGYNNNNGLPILQKNKLFMVFPISEAIATLASLTSMLMFLSILTSRYAETDFLNSLPFWLVIGVAALFVSIVAMMVSFCTCLLFYEHGWAAITSLLVFFASVPIIFIILKYPLLVTIMRCTYGCQWLFGSNNRL</sequence>
<dbReference type="AlphaFoldDB" id="A0AAV6WPY6"/>
<evidence type="ECO:0000259" key="3">
    <source>
        <dbReference type="Pfam" id="PF13962"/>
    </source>
</evidence>
<dbReference type="Proteomes" id="UP000826271">
    <property type="component" value="Unassembled WGS sequence"/>
</dbReference>
<accession>A0AAV6WPY6</accession>
<dbReference type="SUPFAM" id="SSF48403">
    <property type="entry name" value="Ankyrin repeat"/>
    <property type="match status" value="1"/>
</dbReference>
<keyword evidence="5" id="KW-1185">Reference proteome</keyword>
<proteinExistence type="predicted"/>
<comment type="caution">
    <text evidence="4">The sequence shown here is derived from an EMBL/GenBank/DDBJ whole genome shotgun (WGS) entry which is preliminary data.</text>
</comment>
<dbReference type="Pfam" id="PF13962">
    <property type="entry name" value="PGG"/>
    <property type="match status" value="1"/>
</dbReference>
<evidence type="ECO:0000313" key="5">
    <source>
        <dbReference type="Proteomes" id="UP000826271"/>
    </source>
</evidence>
<dbReference type="PANTHER" id="PTHR24177">
    <property type="entry name" value="CASKIN"/>
    <property type="match status" value="1"/>
</dbReference>
<keyword evidence="2" id="KW-0812">Transmembrane</keyword>
<dbReference type="GO" id="GO:0016020">
    <property type="term" value="C:membrane"/>
    <property type="evidence" value="ECO:0007669"/>
    <property type="project" value="TreeGrafter"/>
</dbReference>
<gene>
    <name evidence="4" type="ORF">BUALT_Bualt15G0109500</name>
</gene>
<dbReference type="PANTHER" id="PTHR24177:SF292">
    <property type="entry name" value="ANKYRIN REPEAT FAMILY PROTEIN-RELATED"/>
    <property type="match status" value="1"/>
</dbReference>
<keyword evidence="2" id="KW-1133">Transmembrane helix</keyword>
<dbReference type="InterPro" id="IPR002110">
    <property type="entry name" value="Ankyrin_rpt"/>
</dbReference>
<dbReference type="Pfam" id="PF12796">
    <property type="entry name" value="Ank_2"/>
    <property type="match status" value="1"/>
</dbReference>
<name>A0AAV6WPY6_9LAMI</name>
<evidence type="ECO:0000256" key="2">
    <source>
        <dbReference type="SAM" id="Phobius"/>
    </source>
</evidence>